<dbReference type="InterPro" id="IPR001279">
    <property type="entry name" value="Metallo-B-lactamas"/>
</dbReference>
<dbReference type="PANTHER" id="PTHR42951:SF17">
    <property type="entry name" value="METALLO-BETA-LACTAMASE DOMAIN-CONTAINING PROTEIN"/>
    <property type="match status" value="1"/>
</dbReference>
<dbReference type="InterPro" id="IPR050855">
    <property type="entry name" value="NDM-1-like"/>
</dbReference>
<dbReference type="InterPro" id="IPR036866">
    <property type="entry name" value="RibonucZ/Hydroxyglut_hydro"/>
</dbReference>
<name>A0A974NMH2_PERPY</name>
<dbReference type="Pfam" id="PF00753">
    <property type="entry name" value="Lactamase_B"/>
    <property type="match status" value="1"/>
</dbReference>
<dbReference type="PANTHER" id="PTHR42951">
    <property type="entry name" value="METALLO-BETA-LACTAMASE DOMAIN-CONTAINING"/>
    <property type="match status" value="1"/>
</dbReference>
<evidence type="ECO:0000259" key="1">
    <source>
        <dbReference type="SMART" id="SM00849"/>
    </source>
</evidence>
<dbReference type="Gene3D" id="3.60.15.10">
    <property type="entry name" value="Ribonuclease Z/Hydroxyacylglutathione hydrolase-like"/>
    <property type="match status" value="1"/>
</dbReference>
<dbReference type="CDD" id="cd07721">
    <property type="entry name" value="yflN-like_MBL-fold"/>
    <property type="match status" value="1"/>
</dbReference>
<sequence>MDDNGVGKKILPVTSVTNGDGKFARDDLFCLPIQIVNVCFIGKKGANEWVLVDAGMPKSAEMIIKEAESLYGKGVAPKAIILTHGHFDHIGAIVELVEHWKSPVYAHSLEMPYLTGIIDYPKPDSTVEGGMVAKMSGMFPNKGINLENHIHQLPADGSIQDLPDWEWVHTPGHTPGHISLFRKSDGALLAGDAFVTVKQENLYKVITQEKEFSGPPRYLTTDWAAAKKSVQTLEQLHPTVAITGHGVFVEGNELAEGLRNLSENFDSIAKPDYGKYVDGKDTQ</sequence>
<dbReference type="EMBL" id="CP068053">
    <property type="protein sequence ID" value="QQT00389.1"/>
    <property type="molecule type" value="Genomic_DNA"/>
</dbReference>
<dbReference type="RefSeq" id="WP_040376139.1">
    <property type="nucleotide sequence ID" value="NZ_CP068053.1"/>
</dbReference>
<evidence type="ECO:0000313" key="3">
    <source>
        <dbReference type="Proteomes" id="UP000595254"/>
    </source>
</evidence>
<dbReference type="Proteomes" id="UP000595254">
    <property type="component" value="Chromosome"/>
</dbReference>
<feature type="domain" description="Metallo-beta-lactamase" evidence="1">
    <location>
        <begin position="35"/>
        <end position="245"/>
    </location>
</feature>
<dbReference type="SMART" id="SM00849">
    <property type="entry name" value="Lactamase_B"/>
    <property type="match status" value="1"/>
</dbReference>
<dbReference type="KEGG" id="ppsr:I6J18_22980"/>
<keyword evidence="3" id="KW-1185">Reference proteome</keyword>
<reference evidence="2 3" key="1">
    <citation type="submission" date="2021-01" db="EMBL/GenBank/DDBJ databases">
        <title>FDA dAtabase for Regulatory Grade micrObial Sequences (FDA-ARGOS): Supporting development and validation of Infectious Disease Dx tests.</title>
        <authorList>
            <person name="Nelson B."/>
            <person name="Plummer A."/>
            <person name="Tallon L."/>
            <person name="Sadzewicz L."/>
            <person name="Zhao X."/>
            <person name="Boylan J."/>
            <person name="Ott S."/>
            <person name="Bowen H."/>
            <person name="Vavikolanu K."/>
            <person name="Mehta A."/>
            <person name="Aluvathingal J."/>
            <person name="Nadendla S."/>
            <person name="Myers T."/>
            <person name="Yan Y."/>
            <person name="Sichtig H."/>
        </authorList>
    </citation>
    <scope>NUCLEOTIDE SEQUENCE [LARGE SCALE GENOMIC DNA]</scope>
    <source>
        <strain evidence="2 3">FDAARGOS_1161</strain>
    </source>
</reference>
<organism evidence="2 3">
    <name type="scientific">Peribacillus psychrosaccharolyticus</name>
    <name type="common">Bacillus psychrosaccharolyticus</name>
    <dbReference type="NCBI Taxonomy" id="1407"/>
    <lineage>
        <taxon>Bacteria</taxon>
        <taxon>Bacillati</taxon>
        <taxon>Bacillota</taxon>
        <taxon>Bacilli</taxon>
        <taxon>Bacillales</taxon>
        <taxon>Bacillaceae</taxon>
        <taxon>Peribacillus</taxon>
    </lineage>
</organism>
<gene>
    <name evidence="2" type="ORF">I6J18_22980</name>
</gene>
<protein>
    <submittedName>
        <fullName evidence="2">MBL fold metallo-hydrolase</fullName>
    </submittedName>
</protein>
<evidence type="ECO:0000313" key="2">
    <source>
        <dbReference type="EMBL" id="QQT00389.1"/>
    </source>
</evidence>
<dbReference type="AlphaFoldDB" id="A0A974NMH2"/>
<proteinExistence type="predicted"/>
<accession>A0A974NMH2</accession>
<dbReference type="SUPFAM" id="SSF56281">
    <property type="entry name" value="Metallo-hydrolase/oxidoreductase"/>
    <property type="match status" value="1"/>
</dbReference>